<dbReference type="InterPro" id="IPR009839">
    <property type="entry name" value="SseB_N"/>
</dbReference>
<sequence>MNSLRAQDILKHITGDEDYGVAMMQKLPLDEAIAVEGDLLNACIKEADEKKNANDAAFFGDMQEAFRPIIIDKIRNESHLWVIYSDVNGYPYDVDGDMLVVYDYNKSKEITDRLNAQGYLAVLSLATPEQFANEVAHMYRNGYKNVRFVGGNETPFIVSREELYPYDKFMKEDYVTNPALSQAMIALFQETRKTSKVEKGAPEEAFTRMLKKREEEFVTALKNAEFMVPCVKTENGEEIEISFQYLDVTEQIGSDNGEKVIAIPVFTDGFEMNKCYPGKTEDMLCTFDELVATVVELGASGIIINALGISHYMSVKTLEAL</sequence>
<organism evidence="2 3">
    <name type="scientific">Bacteroides pectinophilus CAG:437</name>
    <dbReference type="NCBI Taxonomy" id="1263051"/>
    <lineage>
        <taxon>Bacteria</taxon>
        <taxon>Bacillati</taxon>
        <taxon>Bacillota</taxon>
        <taxon>Clostridia</taxon>
        <taxon>Eubacteriales</taxon>
    </lineage>
</organism>
<proteinExistence type="predicted"/>
<comment type="caution">
    <text evidence="2">The sequence shown here is derived from an EMBL/GenBank/DDBJ whole genome shotgun (WGS) entry which is preliminary data.</text>
</comment>
<dbReference type="Pfam" id="PF07179">
    <property type="entry name" value="SseB"/>
    <property type="match status" value="1"/>
</dbReference>
<accession>R7AS67</accession>
<reference evidence="2" key="1">
    <citation type="submission" date="2012-11" db="EMBL/GenBank/DDBJ databases">
        <title>Dependencies among metagenomic species, viruses, plasmids and units of genetic variation.</title>
        <authorList>
            <person name="Nielsen H.B."/>
            <person name="Almeida M."/>
            <person name="Juncker A.S."/>
            <person name="Rasmussen S."/>
            <person name="Li J."/>
            <person name="Sunagawa S."/>
            <person name="Plichta D."/>
            <person name="Gautier L."/>
            <person name="Le Chatelier E."/>
            <person name="Peletier E."/>
            <person name="Bonde I."/>
            <person name="Nielsen T."/>
            <person name="Manichanh C."/>
            <person name="Arumugam M."/>
            <person name="Batto J."/>
            <person name="Santos M.B.Q.D."/>
            <person name="Blom N."/>
            <person name="Borruel N."/>
            <person name="Burgdorf K.S."/>
            <person name="Boumezbeur F."/>
            <person name="Casellas F."/>
            <person name="Dore J."/>
            <person name="Guarner F."/>
            <person name="Hansen T."/>
            <person name="Hildebrand F."/>
            <person name="Kaas R.S."/>
            <person name="Kennedy S."/>
            <person name="Kristiansen K."/>
            <person name="Kultima J.R."/>
            <person name="Leonard P."/>
            <person name="Levenez F."/>
            <person name="Lund O."/>
            <person name="Moumen B."/>
            <person name="Le Paslier D."/>
            <person name="Pons N."/>
            <person name="Pedersen O."/>
            <person name="Prifti E."/>
            <person name="Qin J."/>
            <person name="Raes J."/>
            <person name="Tap J."/>
            <person name="Tims S."/>
            <person name="Ussery D.W."/>
            <person name="Yamada T."/>
            <person name="MetaHit consortium"/>
            <person name="Renault P."/>
            <person name="Sicheritz-Ponten T."/>
            <person name="Bork P."/>
            <person name="Wang J."/>
            <person name="Brunak S."/>
            <person name="Ehrlich S.D."/>
        </authorList>
    </citation>
    <scope>NUCLEOTIDE SEQUENCE [LARGE SCALE GENOMIC DNA]</scope>
</reference>
<dbReference type="Proteomes" id="UP000018141">
    <property type="component" value="Unassembled WGS sequence"/>
</dbReference>
<feature type="domain" description="SseB protein N-terminal" evidence="1">
    <location>
        <begin position="212"/>
        <end position="306"/>
    </location>
</feature>
<evidence type="ECO:0000313" key="3">
    <source>
        <dbReference type="Proteomes" id="UP000018141"/>
    </source>
</evidence>
<dbReference type="EMBL" id="CBHH010000033">
    <property type="protein sequence ID" value="CDD56371.1"/>
    <property type="molecule type" value="Genomic_DNA"/>
</dbReference>
<gene>
    <name evidence="2" type="ORF">BN656_00946</name>
</gene>
<evidence type="ECO:0000313" key="2">
    <source>
        <dbReference type="EMBL" id="CDD56371.1"/>
    </source>
</evidence>
<dbReference type="AlphaFoldDB" id="R7AS67"/>
<evidence type="ECO:0000259" key="1">
    <source>
        <dbReference type="Pfam" id="PF07179"/>
    </source>
</evidence>
<protein>
    <recommendedName>
        <fullName evidence="1">SseB protein N-terminal domain-containing protein</fullName>
    </recommendedName>
</protein>
<name>R7AS67_9FIRM</name>